<evidence type="ECO:0000256" key="8">
    <source>
        <dbReference type="HAMAP-Rule" id="MF_00295"/>
    </source>
</evidence>
<evidence type="ECO:0000256" key="4">
    <source>
        <dbReference type="ARBA" id="ARBA00022679"/>
    </source>
</evidence>
<comment type="subcellular location">
    <subcellularLocation>
        <location evidence="1 8">Cytoplasm</location>
    </subcellularLocation>
</comment>
<keyword evidence="4 8" id="KW-0808">Transferase</keyword>
<dbReference type="Pfam" id="PF04204">
    <property type="entry name" value="HTS"/>
    <property type="match status" value="1"/>
</dbReference>
<feature type="site" description="Important for substrate specificity" evidence="8">
    <location>
        <position position="195"/>
    </location>
</feature>
<dbReference type="RefSeq" id="WP_047811825.1">
    <property type="nucleotide sequence ID" value="NZ_LDZY01000018.1"/>
</dbReference>
<evidence type="ECO:0000256" key="1">
    <source>
        <dbReference type="ARBA" id="ARBA00004496"/>
    </source>
</evidence>
<feature type="active site" evidence="8">
    <location>
        <position position="240"/>
    </location>
</feature>
<reference evidence="10 11" key="1">
    <citation type="submission" date="2015-06" db="EMBL/GenBank/DDBJ databases">
        <title>Draft genome of the moderately acidophilic sulfate reducer Candidatus Desulfosporosinus acididurans strain M1.</title>
        <authorList>
            <person name="Poehlein A."/>
            <person name="Petzsch P."/>
            <person name="Johnson B.D."/>
            <person name="Schloemann M."/>
            <person name="Daniel R."/>
            <person name="Muehling M."/>
        </authorList>
    </citation>
    <scope>NUCLEOTIDE SEQUENCE [LARGE SCALE GENOMIC DNA]</scope>
    <source>
        <strain evidence="10 11">M1</strain>
    </source>
</reference>
<comment type="similarity">
    <text evidence="8">Belongs to the MetA family.</text>
</comment>
<dbReference type="InterPro" id="IPR033752">
    <property type="entry name" value="MetA_family"/>
</dbReference>
<dbReference type="PANTHER" id="PTHR20919:SF0">
    <property type="entry name" value="HOMOSERINE O-SUCCINYLTRANSFERASE"/>
    <property type="match status" value="1"/>
</dbReference>
<protein>
    <recommendedName>
        <fullName evidence="8">Homoserine O-acetyltransferase</fullName>
        <shortName evidence="8">HAT</shortName>
        <ecNumber evidence="8">2.3.1.31</ecNumber>
    </recommendedName>
    <alternativeName>
        <fullName evidence="8">Homoserine transacetylase</fullName>
        <shortName evidence="8">HTA</shortName>
    </alternativeName>
</protein>
<dbReference type="InterPro" id="IPR005697">
    <property type="entry name" value="HST_MetA"/>
</dbReference>
<feature type="site" description="Important for acyl-CoA specificity" evidence="8">
    <location>
        <position position="111"/>
    </location>
</feature>
<feature type="active site" description="Acyl-thioester intermediate" evidence="8 9">
    <location>
        <position position="142"/>
    </location>
</feature>
<sequence>MPIKIPEHLPAMEILNQENIFVMGYERAFHQDIRPLKIVILNLMPRKETTETQLLRLLGNSPLQVEIVLLRIESHHSKNTSQEHLNAFYKSFTDIKNHNYDGMIITGAPVEHLDFEEVTYWKDLQEIMDWTTTHVTSTFHICWGAQAGLYHHYGIPKYPLPEKMFGVFKHDVNRSGFNGMQLLRGFDDEFYVPHSRHTETKRSDLAEHPELEILSESIEAGVYIVVSRDRRHVFVTGHSEYDTLTLKEEYDRDLAKGLPLALPKNYFPNDDPTKIPVHKWRSHTNLLFQNWLNYYVYQETPYDLGGMLSR</sequence>
<proteinExistence type="inferred from homology"/>
<keyword evidence="6 8" id="KW-0012">Acyltransferase</keyword>
<gene>
    <name evidence="10" type="primary">metA</name>
    <name evidence="8" type="synonym">metAA</name>
    <name evidence="10" type="ORF">DEAC_c40610</name>
</gene>
<evidence type="ECO:0000313" key="10">
    <source>
        <dbReference type="EMBL" id="KLU64067.1"/>
    </source>
</evidence>
<comment type="pathway">
    <text evidence="8">Amino-acid biosynthesis; L-methionine biosynthesis via de novo pathway; O-acetyl-L-homoserine from L-homoserine: step 1/1.</text>
</comment>
<feature type="binding site" evidence="8">
    <location>
        <position position="195"/>
    </location>
    <ligand>
        <name>substrate</name>
    </ligand>
</feature>
<dbReference type="InterPro" id="IPR029062">
    <property type="entry name" value="Class_I_gatase-like"/>
</dbReference>
<evidence type="ECO:0000256" key="6">
    <source>
        <dbReference type="ARBA" id="ARBA00023315"/>
    </source>
</evidence>
<feature type="binding site" evidence="8">
    <location>
        <position position="252"/>
    </location>
    <ligand>
        <name>substrate</name>
    </ligand>
</feature>
<keyword evidence="11" id="KW-1185">Reference proteome</keyword>
<evidence type="ECO:0000256" key="2">
    <source>
        <dbReference type="ARBA" id="ARBA00022490"/>
    </source>
</evidence>
<comment type="caution">
    <text evidence="8">Lacks conserved residue(s) required for the propagation of feature annotation.</text>
</comment>
<dbReference type="PIRSF" id="PIRSF000450">
    <property type="entry name" value="H_ser_succinyltr"/>
    <property type="match status" value="1"/>
</dbReference>
<organism evidence="10 11">
    <name type="scientific">Desulfosporosinus acididurans</name>
    <dbReference type="NCBI Taxonomy" id="476652"/>
    <lineage>
        <taxon>Bacteria</taxon>
        <taxon>Bacillati</taxon>
        <taxon>Bacillota</taxon>
        <taxon>Clostridia</taxon>
        <taxon>Eubacteriales</taxon>
        <taxon>Desulfitobacteriaceae</taxon>
        <taxon>Desulfosporosinus</taxon>
    </lineage>
</organism>
<feature type="binding site" evidence="8">
    <location>
        <position position="163"/>
    </location>
    <ligand>
        <name>substrate</name>
    </ligand>
</feature>
<dbReference type="HAMAP" id="MF_00295">
    <property type="entry name" value="MetA_acyltransf"/>
    <property type="match status" value="1"/>
</dbReference>
<dbReference type="CDD" id="cd03131">
    <property type="entry name" value="GATase1_HTS"/>
    <property type="match status" value="1"/>
</dbReference>
<dbReference type="GO" id="GO:0005737">
    <property type="term" value="C:cytoplasm"/>
    <property type="evidence" value="ECO:0007669"/>
    <property type="project" value="UniProtKB-SubCell"/>
</dbReference>
<dbReference type="STRING" id="476652.DEAC_c40610"/>
<dbReference type="UniPathway" id="UPA00051">
    <property type="reaction ID" value="UER00074"/>
</dbReference>
<dbReference type="GO" id="GO:0008899">
    <property type="term" value="F:homoserine O-succinyltransferase activity"/>
    <property type="evidence" value="ECO:0007669"/>
    <property type="project" value="UniProtKB-UniRule"/>
</dbReference>
<keyword evidence="5 8" id="KW-0486">Methionine biosynthesis</keyword>
<dbReference type="Proteomes" id="UP000036356">
    <property type="component" value="Unassembled WGS sequence"/>
</dbReference>
<feature type="active site" description="Proton acceptor" evidence="8">
    <location>
        <position position="238"/>
    </location>
</feature>
<evidence type="ECO:0000256" key="9">
    <source>
        <dbReference type="PIRSR" id="PIRSR000450-1"/>
    </source>
</evidence>
<dbReference type="Gene3D" id="3.40.50.880">
    <property type="match status" value="1"/>
</dbReference>
<dbReference type="EMBL" id="LDZY01000018">
    <property type="protein sequence ID" value="KLU64067.1"/>
    <property type="molecule type" value="Genomic_DNA"/>
</dbReference>
<dbReference type="GO" id="GO:0004414">
    <property type="term" value="F:homoserine O-acetyltransferase activity"/>
    <property type="evidence" value="ECO:0007669"/>
    <property type="project" value="UniProtKB-EC"/>
</dbReference>
<dbReference type="SUPFAM" id="SSF52317">
    <property type="entry name" value="Class I glutamine amidotransferase-like"/>
    <property type="match status" value="1"/>
</dbReference>
<evidence type="ECO:0000256" key="7">
    <source>
        <dbReference type="ARBA" id="ARBA00049043"/>
    </source>
</evidence>
<accession>A0A0J1FL19</accession>
<dbReference type="GO" id="GO:0019281">
    <property type="term" value="P:L-methionine biosynthetic process from homoserine via O-succinyl-L-homoserine and cystathionine"/>
    <property type="evidence" value="ECO:0007669"/>
    <property type="project" value="InterPro"/>
</dbReference>
<dbReference type="FunFam" id="3.40.50.880:FF:000004">
    <property type="entry name" value="Homoserine O-succinyltransferase"/>
    <property type="match status" value="1"/>
</dbReference>
<keyword evidence="3 8" id="KW-0028">Amino-acid biosynthesis</keyword>
<comment type="function">
    <text evidence="8">Transfers an acetyl group from acetyl-CoA to L-homoserine, forming acetyl-L-homoserine.</text>
</comment>
<name>A0A0J1FL19_9FIRM</name>
<evidence type="ECO:0000256" key="5">
    <source>
        <dbReference type="ARBA" id="ARBA00023167"/>
    </source>
</evidence>
<evidence type="ECO:0000313" key="11">
    <source>
        <dbReference type="Proteomes" id="UP000036356"/>
    </source>
</evidence>
<dbReference type="PANTHER" id="PTHR20919">
    <property type="entry name" value="HOMOSERINE O-SUCCINYLTRANSFERASE"/>
    <property type="match status" value="1"/>
</dbReference>
<dbReference type="PATRIC" id="fig|476652.3.peg.4304"/>
<comment type="catalytic activity">
    <reaction evidence="7 8">
        <text>L-homoserine + acetyl-CoA = O-acetyl-L-homoserine + CoA</text>
        <dbReference type="Rhea" id="RHEA:13701"/>
        <dbReference type="ChEBI" id="CHEBI:57287"/>
        <dbReference type="ChEBI" id="CHEBI:57288"/>
        <dbReference type="ChEBI" id="CHEBI:57476"/>
        <dbReference type="ChEBI" id="CHEBI:57716"/>
        <dbReference type="EC" id="2.3.1.31"/>
    </reaction>
</comment>
<keyword evidence="2 8" id="KW-0963">Cytoplasm</keyword>
<comment type="caution">
    <text evidence="10">The sequence shown here is derived from an EMBL/GenBank/DDBJ whole genome shotgun (WGS) entry which is preliminary data.</text>
</comment>
<evidence type="ECO:0000256" key="3">
    <source>
        <dbReference type="ARBA" id="ARBA00022605"/>
    </source>
</evidence>
<dbReference type="NCBIfam" id="TIGR01001">
    <property type="entry name" value="metA"/>
    <property type="match status" value="1"/>
</dbReference>
<dbReference type="AlphaFoldDB" id="A0A0J1FL19"/>
<dbReference type="EC" id="2.3.1.31" evidence="8"/>